<dbReference type="OrthoDB" id="110024at2759"/>
<dbReference type="Pfam" id="PF23302">
    <property type="entry name" value="HTH_DNAJC9"/>
    <property type="match status" value="1"/>
</dbReference>
<evidence type="ECO:0000256" key="1">
    <source>
        <dbReference type="ARBA" id="ARBA00022553"/>
    </source>
</evidence>
<dbReference type="SMART" id="SM00271">
    <property type="entry name" value="DnaJ"/>
    <property type="match status" value="1"/>
</dbReference>
<reference evidence="5" key="2">
    <citation type="journal article" date="2014" name="BMC Genomics">
        <title>A genomic perspective to assessing quality of mass-reared SIT flies used in Mediterranean fruit fly (Ceratitis capitata) eradication in California.</title>
        <authorList>
            <person name="Calla B."/>
            <person name="Hall B."/>
            <person name="Hou S."/>
            <person name="Geib S.M."/>
        </authorList>
    </citation>
    <scope>NUCLEOTIDE SEQUENCE</scope>
</reference>
<dbReference type="AlphaFoldDB" id="W8CE89"/>
<dbReference type="Proteomes" id="UP000606786">
    <property type="component" value="Unassembled WGS sequence"/>
</dbReference>
<dbReference type="GO" id="GO:0005634">
    <property type="term" value="C:nucleus"/>
    <property type="evidence" value="ECO:0007669"/>
    <property type="project" value="TreeGrafter"/>
</dbReference>
<dbReference type="Pfam" id="PF00226">
    <property type="entry name" value="DnaJ"/>
    <property type="match status" value="1"/>
</dbReference>
<dbReference type="PANTHER" id="PTHR44144">
    <property type="entry name" value="DNAJ HOMOLOG SUBFAMILY C MEMBER 9"/>
    <property type="match status" value="1"/>
</dbReference>
<accession>W8CE89</accession>
<dbReference type="InterPro" id="IPR018253">
    <property type="entry name" value="DnaJ_domain_CS"/>
</dbReference>
<feature type="compositionally biased region" description="Basic and acidic residues" evidence="2">
    <location>
        <begin position="194"/>
        <end position="227"/>
    </location>
</feature>
<dbReference type="FunFam" id="1.10.287.110:FF:000035">
    <property type="entry name" value="DnaJ homolog subfamily C member 9"/>
    <property type="match status" value="1"/>
</dbReference>
<evidence type="ECO:0000259" key="3">
    <source>
        <dbReference type="PROSITE" id="PS50076"/>
    </source>
</evidence>
<proteinExistence type="evidence at transcript level"/>
<evidence type="ECO:0000313" key="6">
    <source>
        <dbReference type="Proteomes" id="UP000606786"/>
    </source>
</evidence>
<dbReference type="PRINTS" id="PR00625">
    <property type="entry name" value="JDOMAIN"/>
</dbReference>
<name>W8CE89_CERCA</name>
<dbReference type="SUPFAM" id="SSF46565">
    <property type="entry name" value="Chaperone J-domain"/>
    <property type="match status" value="1"/>
</dbReference>
<feature type="domain" description="J" evidence="3">
    <location>
        <begin position="15"/>
        <end position="82"/>
    </location>
</feature>
<keyword evidence="1" id="KW-0597">Phosphoprotein</keyword>
<dbReference type="EMBL" id="GAMC01000616">
    <property type="protein sequence ID" value="JAC05940.1"/>
    <property type="molecule type" value="mRNA"/>
</dbReference>
<dbReference type="Gene3D" id="1.10.287.110">
    <property type="entry name" value="DnaJ domain"/>
    <property type="match status" value="1"/>
</dbReference>
<dbReference type="InterPro" id="IPR052594">
    <property type="entry name" value="J_domain-containing_protein"/>
</dbReference>
<dbReference type="InterPro" id="IPR001623">
    <property type="entry name" value="DnaJ_domain"/>
</dbReference>
<reference evidence="5" key="1">
    <citation type="submission" date="2013-07" db="EMBL/GenBank/DDBJ databases">
        <authorList>
            <person name="Geib S."/>
        </authorList>
    </citation>
    <scope>NUCLEOTIDE SEQUENCE</scope>
</reference>
<dbReference type="KEGG" id="ccat:101463028"/>
<dbReference type="PROSITE" id="PS50076">
    <property type="entry name" value="DNAJ_2"/>
    <property type="match status" value="1"/>
</dbReference>
<protein>
    <submittedName>
        <fullName evidence="4">(Mediterranean fruit fly) hypothetical protein</fullName>
    </submittedName>
    <submittedName>
        <fullName evidence="5">J domain-containing protein CG6693</fullName>
    </submittedName>
</protein>
<keyword evidence="6" id="KW-1185">Reference proteome</keyword>
<dbReference type="GO" id="GO:0005737">
    <property type="term" value="C:cytoplasm"/>
    <property type="evidence" value="ECO:0007669"/>
    <property type="project" value="TreeGrafter"/>
</dbReference>
<reference evidence="4" key="3">
    <citation type="submission" date="2020-11" db="EMBL/GenBank/DDBJ databases">
        <authorList>
            <person name="Whitehead M."/>
        </authorList>
    </citation>
    <scope>NUCLEOTIDE SEQUENCE</scope>
    <source>
        <strain evidence="4">EGII</strain>
    </source>
</reference>
<feature type="region of interest" description="Disordered" evidence="2">
    <location>
        <begin position="242"/>
        <end position="281"/>
    </location>
</feature>
<dbReference type="PROSITE" id="PS00636">
    <property type="entry name" value="DNAJ_1"/>
    <property type="match status" value="1"/>
</dbReference>
<dbReference type="InterPro" id="IPR036869">
    <property type="entry name" value="J_dom_sf"/>
</dbReference>
<dbReference type="GO" id="GO:0031072">
    <property type="term" value="F:heat shock protein binding"/>
    <property type="evidence" value="ECO:0007669"/>
    <property type="project" value="TreeGrafter"/>
</dbReference>
<sequence>MGLLDLCEQYFGERDIYKLLDLEKTALPKDIKKAYYKLSLQVHPDRVKDADKANATEKFKVLSKIYQVLSDKDKRALYDEQGVIDDEEDMEGKLSSWLDLWRKMFKRITDEDITNYQKSYIGSELERNDMKKAYLSSKGCINQMMNEVPFLNVDDEPRLQKIIREMIDAGEVPEYKIFTNEPANKRQRRHKKYARESKEAEEIKQKMQNESSLEKQIMERNKSREDGFNSLMDKLMEKYGGEDDSEVFEIRGKKSKSKKKANGTPVKVNGVKNGRVNKKRN</sequence>
<gene>
    <name evidence="5" type="primary">Y6693</name>
    <name evidence="4" type="ORF">CCAP1982_LOCUS117</name>
</gene>
<evidence type="ECO:0000256" key="2">
    <source>
        <dbReference type="SAM" id="MobiDB-lite"/>
    </source>
</evidence>
<evidence type="ECO:0000313" key="4">
    <source>
        <dbReference type="EMBL" id="CAD6991178.1"/>
    </source>
</evidence>
<dbReference type="EMBL" id="CAJHJT010000001">
    <property type="protein sequence ID" value="CAD6991178.1"/>
    <property type="molecule type" value="Genomic_DNA"/>
</dbReference>
<dbReference type="CDD" id="cd06257">
    <property type="entry name" value="DnaJ"/>
    <property type="match status" value="1"/>
</dbReference>
<organism evidence="5">
    <name type="scientific">Ceratitis capitata</name>
    <name type="common">Mediterranean fruit fly</name>
    <name type="synonym">Tephritis capitata</name>
    <dbReference type="NCBI Taxonomy" id="7213"/>
    <lineage>
        <taxon>Eukaryota</taxon>
        <taxon>Metazoa</taxon>
        <taxon>Ecdysozoa</taxon>
        <taxon>Arthropoda</taxon>
        <taxon>Hexapoda</taxon>
        <taxon>Insecta</taxon>
        <taxon>Pterygota</taxon>
        <taxon>Neoptera</taxon>
        <taxon>Endopterygota</taxon>
        <taxon>Diptera</taxon>
        <taxon>Brachycera</taxon>
        <taxon>Muscomorpha</taxon>
        <taxon>Tephritoidea</taxon>
        <taxon>Tephritidae</taxon>
        <taxon>Ceratitis</taxon>
        <taxon>Ceratitis</taxon>
    </lineage>
</organism>
<dbReference type="PANTHER" id="PTHR44144:SF1">
    <property type="entry name" value="DNAJ HOMOLOG SUBFAMILY C MEMBER 9"/>
    <property type="match status" value="1"/>
</dbReference>
<evidence type="ECO:0000313" key="5">
    <source>
        <dbReference type="EMBL" id="JAC05940.1"/>
    </source>
</evidence>
<feature type="region of interest" description="Disordered" evidence="2">
    <location>
        <begin position="183"/>
        <end position="228"/>
    </location>
</feature>
<dbReference type="InterPro" id="IPR056453">
    <property type="entry name" value="HTH_DNAJC9"/>
</dbReference>